<proteinExistence type="predicted"/>
<sequence length="125" mass="14124">MEIEHEKLQKKRVAIIGAGASGIPAAREALDHDWLPFVFESSTDIGGLWRYKQYETEGKELRLIGNIEPDKPHSFLPKFLPIYVHYLQNGQTSSFNFPSIQGGLKIPFVCRQNKGGQLGWKKGKV</sequence>
<evidence type="ECO:0000313" key="2">
    <source>
        <dbReference type="Proteomes" id="UP001497535"/>
    </source>
</evidence>
<protein>
    <submittedName>
        <fullName evidence="1">Uncharacterized protein</fullName>
    </submittedName>
</protein>
<organism evidence="1 2">
    <name type="scientific">Meloidogyne enterolobii</name>
    <name type="common">Root-knot nematode worm</name>
    <name type="synonym">Meloidogyne mayaguensis</name>
    <dbReference type="NCBI Taxonomy" id="390850"/>
    <lineage>
        <taxon>Eukaryota</taxon>
        <taxon>Metazoa</taxon>
        <taxon>Ecdysozoa</taxon>
        <taxon>Nematoda</taxon>
        <taxon>Chromadorea</taxon>
        <taxon>Rhabditida</taxon>
        <taxon>Tylenchina</taxon>
        <taxon>Tylenchomorpha</taxon>
        <taxon>Tylenchoidea</taxon>
        <taxon>Meloidogynidae</taxon>
        <taxon>Meloidogyninae</taxon>
        <taxon>Meloidogyne</taxon>
    </lineage>
</organism>
<comment type="caution">
    <text evidence="1">The sequence shown here is derived from an EMBL/GenBank/DDBJ whole genome shotgun (WGS) entry which is preliminary data.</text>
</comment>
<evidence type="ECO:0000313" key="1">
    <source>
        <dbReference type="EMBL" id="CAK5104215.1"/>
    </source>
</evidence>
<accession>A0ACB1ATH8</accession>
<keyword evidence="2" id="KW-1185">Reference proteome</keyword>
<reference evidence="1" key="1">
    <citation type="submission" date="2023-11" db="EMBL/GenBank/DDBJ databases">
        <authorList>
            <person name="Poullet M."/>
        </authorList>
    </citation>
    <scope>NUCLEOTIDE SEQUENCE</scope>
    <source>
        <strain evidence="1">E1834</strain>
    </source>
</reference>
<dbReference type="Proteomes" id="UP001497535">
    <property type="component" value="Unassembled WGS sequence"/>
</dbReference>
<gene>
    <name evidence="1" type="ORF">MENTE1834_LOCUS42949</name>
</gene>
<name>A0ACB1ATH8_MELEN</name>
<dbReference type="EMBL" id="CAVMJV010000116">
    <property type="protein sequence ID" value="CAK5104215.1"/>
    <property type="molecule type" value="Genomic_DNA"/>
</dbReference>